<protein>
    <submittedName>
        <fullName evidence="1">Uncharacterized protein</fullName>
    </submittedName>
</protein>
<accession>A0A2Z6Q8H4</accession>
<dbReference type="Proteomes" id="UP000247702">
    <property type="component" value="Unassembled WGS sequence"/>
</dbReference>
<dbReference type="PANTHER" id="PTHR35871:SF1">
    <property type="entry name" value="CXC1-LIKE CYSTEINE CLUSTER ASSOCIATED WITH KDZ TRANSPOSASES DOMAIN-CONTAINING PROTEIN"/>
    <property type="match status" value="1"/>
</dbReference>
<gene>
    <name evidence="1" type="ORF">RclHR1_12950001</name>
</gene>
<name>A0A2Z6Q8H4_9GLOM</name>
<organism evidence="1 2">
    <name type="scientific">Rhizophagus clarus</name>
    <dbReference type="NCBI Taxonomy" id="94130"/>
    <lineage>
        <taxon>Eukaryota</taxon>
        <taxon>Fungi</taxon>
        <taxon>Fungi incertae sedis</taxon>
        <taxon>Mucoromycota</taxon>
        <taxon>Glomeromycotina</taxon>
        <taxon>Glomeromycetes</taxon>
        <taxon>Glomerales</taxon>
        <taxon>Glomeraceae</taxon>
        <taxon>Rhizophagus</taxon>
    </lineage>
</organism>
<evidence type="ECO:0000313" key="1">
    <source>
        <dbReference type="EMBL" id="GBB86520.1"/>
    </source>
</evidence>
<evidence type="ECO:0000313" key="2">
    <source>
        <dbReference type="Proteomes" id="UP000247702"/>
    </source>
</evidence>
<comment type="caution">
    <text evidence="1">The sequence shown here is derived from an EMBL/GenBank/DDBJ whole genome shotgun (WGS) entry which is preliminary data.</text>
</comment>
<dbReference type="STRING" id="94130.A0A2Z6Q8H4"/>
<dbReference type="PANTHER" id="PTHR35871">
    <property type="entry name" value="EXPRESSED PROTEIN"/>
    <property type="match status" value="1"/>
</dbReference>
<sequence>MVSEFIIEAYGRLRLDAQAIENYPNIPHEACVYLIPGKNQEGYWTMNHLLEQVKLKAIPIFEALFPTYIAIFAFDNSSNHAVFLPDALIASKKNLFPGGKQLAMRSTTWGDNNQQDMCFPNDYFNEELRRKPKGMKQVLLERGKWKNGLRADCQLCKNGNKDPN</sequence>
<dbReference type="AlphaFoldDB" id="A0A2Z6Q8H4"/>
<reference evidence="1 2" key="1">
    <citation type="submission" date="2017-11" db="EMBL/GenBank/DDBJ databases">
        <title>The genome of Rhizophagus clarus HR1 reveals common genetic basis of auxotrophy among arbuscular mycorrhizal fungi.</title>
        <authorList>
            <person name="Kobayashi Y."/>
        </authorList>
    </citation>
    <scope>NUCLEOTIDE SEQUENCE [LARGE SCALE GENOMIC DNA]</scope>
    <source>
        <strain evidence="1 2">HR1</strain>
    </source>
</reference>
<proteinExistence type="predicted"/>
<dbReference type="EMBL" id="BEXD01000330">
    <property type="protein sequence ID" value="GBB86520.1"/>
    <property type="molecule type" value="Genomic_DNA"/>
</dbReference>
<keyword evidence="2" id="KW-1185">Reference proteome</keyword>